<sequence>MTTAVGCPVGHLKSSLTAGVHGPVALQDTYLVEKMQHFDREQIPQRNVHALGTGAYGWLSVSGDVRRFSAAKCFEVGKKIPLFARFSGIFTEKGEAETTRDPRGFAIKFYTEEGNWDLLAINTPVFNVRDAKTGPDAVHAFKRDPTTHEWNAATIWDFIVNHPEALHQALMIFSDKGGTPMSYRYMHAYGCNTFSMVNEKKERVWVKFHVTSKQGSHGLSEYQAKTIAGEDPDFLSRDLREAIQRGDYPKWTLSFQYMEEQEGYKNPIAFDCTKAWPHKEYPLVEIGTITLDDLPRDFHSEVEQVAFSPANVVPGIGYSPDKLLQGRLFMYDDTQFHRLGNNYKQIPINFPNQVQPNTLYIGGQHQQEVRTKFPHYLPSQYSHIAPHPAYEPLKSLTDGPVGYYDYEIEKDKERDYFSQPRVFYGEVLKEKQKEHLCHNIAVNLAKLADEKLVGKVLELLRGVDEGMAGRVKGMRENITNGKEETLDEAQKLHRRLRQQLTTNKIPE</sequence>
<dbReference type="PROSITE" id="PS51402">
    <property type="entry name" value="CATALASE_3"/>
    <property type="match status" value="1"/>
</dbReference>
<dbReference type="InterPro" id="IPR024708">
    <property type="entry name" value="Catalase_AS"/>
</dbReference>
<comment type="similarity">
    <text evidence="1">Belongs to the catalase family.</text>
</comment>
<dbReference type="PANTHER" id="PTHR11465">
    <property type="entry name" value="CATALASE"/>
    <property type="match status" value="1"/>
</dbReference>
<comment type="cofactor">
    <cofactor evidence="8">
        <name>heme</name>
        <dbReference type="ChEBI" id="CHEBI:30413"/>
    </cofactor>
</comment>
<dbReference type="GO" id="GO:0042744">
    <property type="term" value="P:hydrogen peroxide catabolic process"/>
    <property type="evidence" value="ECO:0007669"/>
    <property type="project" value="UniProtKB-KW"/>
</dbReference>
<dbReference type="GO" id="GO:0004096">
    <property type="term" value="F:catalase activity"/>
    <property type="evidence" value="ECO:0007669"/>
    <property type="project" value="UniProtKB-EC"/>
</dbReference>
<dbReference type="AlphaFoldDB" id="A0A6B2L208"/>
<dbReference type="GO" id="GO:0046872">
    <property type="term" value="F:metal ion binding"/>
    <property type="evidence" value="ECO:0007669"/>
    <property type="project" value="UniProtKB-KW"/>
</dbReference>
<evidence type="ECO:0000256" key="5">
    <source>
        <dbReference type="ARBA" id="ARBA00023002"/>
    </source>
</evidence>
<dbReference type="GO" id="GO:0042542">
    <property type="term" value="P:response to hydrogen peroxide"/>
    <property type="evidence" value="ECO:0007669"/>
    <property type="project" value="TreeGrafter"/>
</dbReference>
<name>A0A6B2L208_9EUKA</name>
<keyword evidence="7" id="KW-0376">Hydrogen peroxide</keyword>
<protein>
    <recommendedName>
        <fullName evidence="9">Catalase core domain-containing protein</fullName>
    </recommendedName>
</protein>
<dbReference type="PROSITE" id="PS00438">
    <property type="entry name" value="CATALASE_2"/>
    <property type="match status" value="1"/>
</dbReference>
<dbReference type="InterPro" id="IPR024711">
    <property type="entry name" value="Catalase_clade1/3"/>
</dbReference>
<dbReference type="Pfam" id="PF00199">
    <property type="entry name" value="Catalase"/>
    <property type="match status" value="1"/>
</dbReference>
<evidence type="ECO:0000259" key="9">
    <source>
        <dbReference type="SMART" id="SM01060"/>
    </source>
</evidence>
<organism evidence="10">
    <name type="scientific">Arcella intermedia</name>
    <dbReference type="NCBI Taxonomy" id="1963864"/>
    <lineage>
        <taxon>Eukaryota</taxon>
        <taxon>Amoebozoa</taxon>
        <taxon>Tubulinea</taxon>
        <taxon>Elardia</taxon>
        <taxon>Arcellinida</taxon>
        <taxon>Sphaerothecina</taxon>
        <taxon>Arcellidae</taxon>
        <taxon>Arcella</taxon>
    </lineage>
</organism>
<reference evidence="10" key="1">
    <citation type="journal article" date="2020" name="J. Eukaryot. Microbiol.">
        <title>De novo Sequencing, Assembly and Annotation of the Transcriptome for the Free-Living Testate Amoeba Arcella intermedia.</title>
        <authorList>
            <person name="Ribeiro G.M."/>
            <person name="Porfirio-Sousa A.L."/>
            <person name="Maurer-Alcala X.X."/>
            <person name="Katz L.A."/>
            <person name="Lahr D.J.G."/>
        </authorList>
    </citation>
    <scope>NUCLEOTIDE SEQUENCE</scope>
</reference>
<dbReference type="InterPro" id="IPR020835">
    <property type="entry name" value="Catalase_sf"/>
</dbReference>
<keyword evidence="6 8" id="KW-0408">Iron</keyword>
<proteinExistence type="inferred from homology"/>
<dbReference type="EMBL" id="GIBP01002021">
    <property type="protein sequence ID" value="NDV30990.1"/>
    <property type="molecule type" value="Transcribed_RNA"/>
</dbReference>
<evidence type="ECO:0000256" key="3">
    <source>
        <dbReference type="ARBA" id="ARBA00022617"/>
    </source>
</evidence>
<dbReference type="InterPro" id="IPR010582">
    <property type="entry name" value="Catalase_immune_responsive"/>
</dbReference>
<keyword evidence="4 8" id="KW-0479">Metal-binding</keyword>
<accession>A0A6B2L208</accession>
<dbReference type="GO" id="GO:0020037">
    <property type="term" value="F:heme binding"/>
    <property type="evidence" value="ECO:0007669"/>
    <property type="project" value="InterPro"/>
</dbReference>
<feature type="domain" description="Catalase core" evidence="9">
    <location>
        <begin position="2"/>
        <end position="385"/>
    </location>
</feature>
<dbReference type="SUPFAM" id="SSF56634">
    <property type="entry name" value="Heme-dependent catalase-like"/>
    <property type="match status" value="1"/>
</dbReference>
<dbReference type="PANTHER" id="PTHR11465:SF9">
    <property type="entry name" value="CATALASE"/>
    <property type="match status" value="1"/>
</dbReference>
<keyword evidence="2" id="KW-0575">Peroxidase</keyword>
<dbReference type="InterPro" id="IPR011614">
    <property type="entry name" value="Catalase_core"/>
</dbReference>
<evidence type="ECO:0000256" key="8">
    <source>
        <dbReference type="PIRSR" id="PIRSR038928-2"/>
    </source>
</evidence>
<evidence type="ECO:0000256" key="6">
    <source>
        <dbReference type="ARBA" id="ARBA00023004"/>
    </source>
</evidence>
<evidence type="ECO:0000256" key="2">
    <source>
        <dbReference type="ARBA" id="ARBA00022559"/>
    </source>
</evidence>
<evidence type="ECO:0000313" key="10">
    <source>
        <dbReference type="EMBL" id="NDV30990.1"/>
    </source>
</evidence>
<dbReference type="Pfam" id="PF06628">
    <property type="entry name" value="Catalase-rel"/>
    <property type="match status" value="1"/>
</dbReference>
<dbReference type="SMART" id="SM01060">
    <property type="entry name" value="Catalase"/>
    <property type="match status" value="1"/>
</dbReference>
<keyword evidence="3 8" id="KW-0349">Heme</keyword>
<dbReference type="InterPro" id="IPR018028">
    <property type="entry name" value="Catalase"/>
</dbReference>
<dbReference type="Gene3D" id="2.40.180.10">
    <property type="entry name" value="Catalase core domain"/>
    <property type="match status" value="1"/>
</dbReference>
<dbReference type="PIRSF" id="PIRSF038928">
    <property type="entry name" value="Catalase_clade1-3"/>
    <property type="match status" value="1"/>
</dbReference>
<feature type="binding site" description="axial binding residue" evidence="8">
    <location>
        <position position="331"/>
    </location>
    <ligand>
        <name>heme</name>
        <dbReference type="ChEBI" id="CHEBI:30413"/>
    </ligand>
    <ligandPart>
        <name>Fe</name>
        <dbReference type="ChEBI" id="CHEBI:18248"/>
    </ligandPart>
</feature>
<evidence type="ECO:0000256" key="7">
    <source>
        <dbReference type="ARBA" id="ARBA00023324"/>
    </source>
</evidence>
<evidence type="ECO:0000256" key="4">
    <source>
        <dbReference type="ARBA" id="ARBA00022723"/>
    </source>
</evidence>
<evidence type="ECO:0000256" key="1">
    <source>
        <dbReference type="ARBA" id="ARBA00005329"/>
    </source>
</evidence>
<dbReference type="PRINTS" id="PR00067">
    <property type="entry name" value="CATALASE"/>
</dbReference>
<keyword evidence="5" id="KW-0560">Oxidoreductase</keyword>
<dbReference type="GO" id="GO:0005737">
    <property type="term" value="C:cytoplasm"/>
    <property type="evidence" value="ECO:0007669"/>
    <property type="project" value="TreeGrafter"/>
</dbReference>